<reference evidence="5" key="1">
    <citation type="submission" date="2017-10" db="EMBL/GenBank/DDBJ databases">
        <title>Rapid genome shrinkage in a self-fertile nematode reveals novel sperm competition proteins.</title>
        <authorList>
            <person name="Yin D."/>
            <person name="Schwarz E.M."/>
            <person name="Thomas C.G."/>
            <person name="Felde R.L."/>
            <person name="Korf I.F."/>
            <person name="Cutter A.D."/>
            <person name="Schartner C.M."/>
            <person name="Ralston E.J."/>
            <person name="Meyer B.J."/>
            <person name="Haag E.S."/>
        </authorList>
    </citation>
    <scope>NUCLEOTIDE SEQUENCE [LARGE SCALE GENOMIC DNA]</scope>
    <source>
        <strain evidence="5">JU1422</strain>
    </source>
</reference>
<dbReference type="STRING" id="1611254.A0A2G5VKK0"/>
<evidence type="ECO:0000313" key="4">
    <source>
        <dbReference type="EMBL" id="PIC52247.1"/>
    </source>
</evidence>
<keyword evidence="5" id="KW-1185">Reference proteome</keyword>
<dbReference type="Pfam" id="PF16046">
    <property type="entry name" value="FAM76"/>
    <property type="match status" value="1"/>
</dbReference>
<feature type="region of interest" description="Disordered" evidence="3">
    <location>
        <begin position="107"/>
        <end position="216"/>
    </location>
</feature>
<dbReference type="OrthoDB" id="3689at2759"/>
<organism evidence="4 5">
    <name type="scientific">Caenorhabditis nigoni</name>
    <dbReference type="NCBI Taxonomy" id="1611254"/>
    <lineage>
        <taxon>Eukaryota</taxon>
        <taxon>Metazoa</taxon>
        <taxon>Ecdysozoa</taxon>
        <taxon>Nematoda</taxon>
        <taxon>Chromadorea</taxon>
        <taxon>Rhabditida</taxon>
        <taxon>Rhabditina</taxon>
        <taxon>Rhabditomorpha</taxon>
        <taxon>Rhabditoidea</taxon>
        <taxon>Rhabditidae</taxon>
        <taxon>Peloderinae</taxon>
        <taxon>Caenorhabditis</taxon>
    </lineage>
</organism>
<accession>A0A2G5VKK0</accession>
<dbReference type="PANTHER" id="PTHR46176">
    <property type="entry name" value="LD21662P"/>
    <property type="match status" value="1"/>
</dbReference>
<protein>
    <submittedName>
        <fullName evidence="4">Uncharacterized protein</fullName>
    </submittedName>
</protein>
<feature type="compositionally biased region" description="Basic and acidic residues" evidence="3">
    <location>
        <begin position="144"/>
        <end position="176"/>
    </location>
</feature>
<dbReference type="GO" id="GO:0016607">
    <property type="term" value="C:nuclear speck"/>
    <property type="evidence" value="ECO:0007669"/>
    <property type="project" value="TreeGrafter"/>
</dbReference>
<feature type="compositionally biased region" description="Basic and acidic residues" evidence="3">
    <location>
        <begin position="116"/>
        <end position="135"/>
    </location>
</feature>
<evidence type="ECO:0000313" key="5">
    <source>
        <dbReference type="Proteomes" id="UP000230233"/>
    </source>
</evidence>
<comment type="similarity">
    <text evidence="1">Belongs to the FAM76 family.</text>
</comment>
<evidence type="ECO:0000256" key="3">
    <source>
        <dbReference type="SAM" id="MobiDB-lite"/>
    </source>
</evidence>
<sequence>MPLLSKCFNCRIQLPEGSNHLQCPKCEKNEKKYGKPVTCQYCKLNAAFHDQKCVWCSDSERKFGNPYECTNCKLTCAFPRRESDKNEDVAKLCRVCIMQARQTNQTVVAGIPVPPNRKDRSREGSSSEHRDDRHRRDSSRRRKERTEHHKSGDKRHRDQDYKDRDRAKRRHHDEPMKNGSSGVPPLAPSNENGNGLPLFGGRDNGENMEKQQRMEEEIRRLKAQLAEKEVMIFDKDKEISNLKADKYNLEKKHRERVQQLVKEKEESIRAIELMRNSKNAKKN</sequence>
<dbReference type="InterPro" id="IPR032017">
    <property type="entry name" value="FAM76"/>
</dbReference>
<dbReference type="Proteomes" id="UP000230233">
    <property type="component" value="Chromosome I"/>
</dbReference>
<gene>
    <name evidence="4" type="primary">Cni-K04F10.7</name>
    <name evidence="4" type="synonym">Cnig_chr_I.g2430</name>
    <name evidence="4" type="ORF">B9Z55_002430</name>
</gene>
<proteinExistence type="inferred from homology"/>
<dbReference type="PANTHER" id="PTHR46176:SF1">
    <property type="entry name" value="LD21662P"/>
    <property type="match status" value="1"/>
</dbReference>
<dbReference type="EMBL" id="PDUG01000001">
    <property type="protein sequence ID" value="PIC52247.1"/>
    <property type="molecule type" value="Genomic_DNA"/>
</dbReference>
<dbReference type="AlphaFoldDB" id="A0A2G5VKK0"/>
<comment type="caution">
    <text evidence="4">The sequence shown here is derived from an EMBL/GenBank/DDBJ whole genome shotgun (WGS) entry which is preliminary data.</text>
</comment>
<keyword evidence="2" id="KW-0175">Coiled coil</keyword>
<evidence type="ECO:0000256" key="1">
    <source>
        <dbReference type="ARBA" id="ARBA00009097"/>
    </source>
</evidence>
<name>A0A2G5VKK0_9PELO</name>
<feature type="compositionally biased region" description="Basic and acidic residues" evidence="3">
    <location>
        <begin position="203"/>
        <end position="216"/>
    </location>
</feature>
<evidence type="ECO:0000256" key="2">
    <source>
        <dbReference type="ARBA" id="ARBA00023054"/>
    </source>
</evidence>